<reference evidence="4 5" key="2">
    <citation type="submission" date="2020-02" db="EMBL/GenBank/DDBJ databases">
        <title>Candidatus Galacturonibacter soehngenii shows hetero-acetogenic catabolism of galacturonic acid but lacks a canonical carbon monoxide dehydrogenase/acetyl-CoA synthase complex.</title>
        <authorList>
            <person name="Diender M."/>
            <person name="Stouten G.R."/>
            <person name="Petersen J.F."/>
            <person name="Nielsen P.H."/>
            <person name="Dueholm M.S."/>
            <person name="Pronk J.T."/>
            <person name="Van Loosdrecht M.C.M."/>
        </authorList>
    </citation>
    <scope>NUCLEOTIDE SEQUENCE [LARGE SCALE GENOMIC DNA]</scope>
    <source>
        <strain evidence="4">GalUA</strain>
    </source>
</reference>
<dbReference type="InterPro" id="IPR029044">
    <property type="entry name" value="Nucleotide-diphossugar_trans"/>
</dbReference>
<proteinExistence type="predicted"/>
<feature type="domain" description="Glycosyltransferase 2-like" evidence="3">
    <location>
        <begin position="6"/>
        <end position="172"/>
    </location>
</feature>
<dbReference type="GO" id="GO:0016757">
    <property type="term" value="F:glycosyltransferase activity"/>
    <property type="evidence" value="ECO:0007669"/>
    <property type="project" value="UniProtKB-KW"/>
</dbReference>
<dbReference type="InterPro" id="IPR001173">
    <property type="entry name" value="Glyco_trans_2-like"/>
</dbReference>
<dbReference type="PANTHER" id="PTHR22916">
    <property type="entry name" value="GLYCOSYLTRANSFERASE"/>
    <property type="match status" value="1"/>
</dbReference>
<evidence type="ECO:0000313" key="5">
    <source>
        <dbReference type="Proteomes" id="UP000461768"/>
    </source>
</evidence>
<evidence type="ECO:0000256" key="1">
    <source>
        <dbReference type="ARBA" id="ARBA00022676"/>
    </source>
</evidence>
<dbReference type="Gene3D" id="3.90.550.10">
    <property type="entry name" value="Spore Coat Polysaccharide Biosynthesis Protein SpsA, Chain A"/>
    <property type="match status" value="1"/>
</dbReference>
<organism evidence="4 5">
    <name type="scientific">Candidatus Galacturonatibacter soehngenii</name>
    <dbReference type="NCBI Taxonomy" id="2307010"/>
    <lineage>
        <taxon>Bacteria</taxon>
        <taxon>Bacillati</taxon>
        <taxon>Bacillota</taxon>
        <taxon>Clostridia</taxon>
        <taxon>Lachnospirales</taxon>
        <taxon>Lachnospiraceae</taxon>
        <taxon>Candidatus Galacturonatibacter</taxon>
    </lineage>
</organism>
<gene>
    <name evidence="4" type="ORF">F7O84_18070</name>
</gene>
<dbReference type="RefSeq" id="WP_151148472.1">
    <property type="nucleotide sequence ID" value="NZ_WAGX01000008.1"/>
</dbReference>
<dbReference type="OrthoDB" id="1640114at2"/>
<evidence type="ECO:0000256" key="2">
    <source>
        <dbReference type="ARBA" id="ARBA00022679"/>
    </source>
</evidence>
<name>A0A7V7QHL2_9FIRM</name>
<sequence>MSERISVIVPIYNVEDYMRRCVDSILNQTYSNMEIILIDDESPDNCPSICEEYKQIDNRIIVIHQKNAGLSGARNAGIEIATGEYLVFVDSDDYLAVDFIESLYQAIIETNSDIAMCKYEYVKGDIMTQSHKPGESVVYSGIEMIENMYSPDGAFFVVAWNKLYKRKLFEHIRYPQGRIHEDEATTHLLYYEANKAVFVKRYLYGYFVGGESITRKKFNRKRLDWAWSVEQRLHFLEEKGLVNIMPTAIRAYADGVIDLFFQCKEGLEKSKKEQKDLKYKIKEAMYNVKKYGDFPIRTKVGYILFLFMPNLYQKILKAYQAPVLKEKVMEHYEDS</sequence>
<protein>
    <submittedName>
        <fullName evidence="4">Glycosyltransferase family 2 protein</fullName>
    </submittedName>
</protein>
<comment type="caution">
    <text evidence="4">The sequence shown here is derived from an EMBL/GenBank/DDBJ whole genome shotgun (WGS) entry which is preliminary data.</text>
</comment>
<evidence type="ECO:0000259" key="3">
    <source>
        <dbReference type="Pfam" id="PF00535"/>
    </source>
</evidence>
<dbReference type="SUPFAM" id="SSF53448">
    <property type="entry name" value="Nucleotide-diphospho-sugar transferases"/>
    <property type="match status" value="1"/>
</dbReference>
<keyword evidence="2 4" id="KW-0808">Transferase</keyword>
<dbReference type="EMBL" id="WAGX01000008">
    <property type="protein sequence ID" value="KAB1434393.1"/>
    <property type="molecule type" value="Genomic_DNA"/>
</dbReference>
<dbReference type="Proteomes" id="UP000461768">
    <property type="component" value="Unassembled WGS sequence"/>
</dbReference>
<keyword evidence="5" id="KW-1185">Reference proteome</keyword>
<reference evidence="4 5" key="1">
    <citation type="submission" date="2019-09" db="EMBL/GenBank/DDBJ databases">
        <authorList>
            <person name="Valk L.C."/>
        </authorList>
    </citation>
    <scope>NUCLEOTIDE SEQUENCE [LARGE SCALE GENOMIC DNA]</scope>
    <source>
        <strain evidence="4">GalUA</strain>
    </source>
</reference>
<keyword evidence="1" id="KW-0328">Glycosyltransferase</keyword>
<dbReference type="PANTHER" id="PTHR22916:SF51">
    <property type="entry name" value="GLYCOSYLTRANSFERASE EPSH-RELATED"/>
    <property type="match status" value="1"/>
</dbReference>
<evidence type="ECO:0000313" key="4">
    <source>
        <dbReference type="EMBL" id="KAB1434393.1"/>
    </source>
</evidence>
<dbReference type="CDD" id="cd00761">
    <property type="entry name" value="Glyco_tranf_GTA_type"/>
    <property type="match status" value="1"/>
</dbReference>
<accession>A0A7V7QHL2</accession>
<dbReference type="AlphaFoldDB" id="A0A7V7QHL2"/>
<dbReference type="Pfam" id="PF00535">
    <property type="entry name" value="Glycos_transf_2"/>
    <property type="match status" value="1"/>
</dbReference>